<accession>A0A0F9V858</accession>
<gene>
    <name evidence="1" type="ORF">LCGC14_0173860</name>
</gene>
<dbReference type="AlphaFoldDB" id="A0A0F9V858"/>
<proteinExistence type="predicted"/>
<evidence type="ECO:0000313" key="1">
    <source>
        <dbReference type="EMBL" id="KKN95887.1"/>
    </source>
</evidence>
<protein>
    <recommendedName>
        <fullName evidence="2">Flagellar protein FlgJ N-terminal domain-containing protein</fullName>
    </recommendedName>
</protein>
<evidence type="ECO:0008006" key="2">
    <source>
        <dbReference type="Google" id="ProtNLM"/>
    </source>
</evidence>
<comment type="caution">
    <text evidence="1">The sequence shown here is derived from an EMBL/GenBank/DDBJ whole genome shotgun (WGS) entry which is preliminary data.</text>
</comment>
<organism evidence="1">
    <name type="scientific">marine sediment metagenome</name>
    <dbReference type="NCBI Taxonomy" id="412755"/>
    <lineage>
        <taxon>unclassified sequences</taxon>
        <taxon>metagenomes</taxon>
        <taxon>ecological metagenomes</taxon>
    </lineage>
</organism>
<name>A0A0F9V858_9ZZZZ</name>
<reference evidence="1" key="1">
    <citation type="journal article" date="2015" name="Nature">
        <title>Complex archaea that bridge the gap between prokaryotes and eukaryotes.</title>
        <authorList>
            <person name="Spang A."/>
            <person name="Saw J.H."/>
            <person name="Jorgensen S.L."/>
            <person name="Zaremba-Niedzwiedzka K."/>
            <person name="Martijn J."/>
            <person name="Lind A.E."/>
            <person name="van Eijk R."/>
            <person name="Schleper C."/>
            <person name="Guy L."/>
            <person name="Ettema T.J."/>
        </authorList>
    </citation>
    <scope>NUCLEOTIDE SEQUENCE</scope>
</reference>
<sequence length="100" mass="10526">MTGPITSAQPAFDIAKPDRAAQTGKEFEKVFLTQFVDEMMKTAGSSAFGGEQQADMWRSFMSEAVAGQLVEQGGFGFSGSVSQMLDAYGQGKSTVGGQGE</sequence>
<dbReference type="EMBL" id="LAZR01000068">
    <property type="protein sequence ID" value="KKN95887.1"/>
    <property type="molecule type" value="Genomic_DNA"/>
</dbReference>